<dbReference type="InterPro" id="IPR018719">
    <property type="entry name" value="DUF2243_membrane"/>
</dbReference>
<name>A0A1H7ZLG3_9BACT</name>
<evidence type="ECO:0000256" key="1">
    <source>
        <dbReference type="SAM" id="Phobius"/>
    </source>
</evidence>
<dbReference type="AlphaFoldDB" id="A0A1H7ZLG3"/>
<dbReference type="Proteomes" id="UP000198984">
    <property type="component" value="Unassembled WGS sequence"/>
</dbReference>
<sequence>MLTALLTGITVTGSACPFCNKEILKGIYDSQFYPNLLTMLSAFIVLAVIVVILVTIAAKNHRSRLAANPGVQILSPVPLTTASMVLGIGLGGFMDGIVLHQVLQVHEMLSNKIPATTYTGKSINMFWDGIFHFFCMLVVLAGIILMWKLLSGKGDIDRSGKLFGGGLLLGWGLFNIVEGLIDHQLLKLHNVIEFSANHNTGNFIFLGVSVMMLVIGYVLVTRKHQHR</sequence>
<feature type="transmembrane region" description="Helical" evidence="1">
    <location>
        <begin position="201"/>
        <end position="220"/>
    </location>
</feature>
<dbReference type="Pfam" id="PF10002">
    <property type="entry name" value="DUF2243"/>
    <property type="match status" value="1"/>
</dbReference>
<feature type="transmembrane region" description="Helical" evidence="1">
    <location>
        <begin position="162"/>
        <end position="181"/>
    </location>
</feature>
<protein>
    <submittedName>
        <fullName evidence="2">Uncharacterized membrane protein</fullName>
    </submittedName>
</protein>
<feature type="transmembrane region" description="Helical" evidence="1">
    <location>
        <begin position="130"/>
        <end position="150"/>
    </location>
</feature>
<keyword evidence="1" id="KW-0812">Transmembrane</keyword>
<keyword evidence="1" id="KW-0472">Membrane</keyword>
<dbReference type="STRING" id="573321.SAMN04488505_105118"/>
<keyword evidence="3" id="KW-1185">Reference proteome</keyword>
<proteinExistence type="predicted"/>
<reference evidence="2 3" key="1">
    <citation type="submission" date="2016-10" db="EMBL/GenBank/DDBJ databases">
        <authorList>
            <person name="de Groot N.N."/>
        </authorList>
    </citation>
    <scope>NUCLEOTIDE SEQUENCE [LARGE SCALE GENOMIC DNA]</scope>
    <source>
        <strain evidence="2 3">DSM 21039</strain>
    </source>
</reference>
<feature type="transmembrane region" description="Helical" evidence="1">
    <location>
        <begin position="39"/>
        <end position="58"/>
    </location>
</feature>
<evidence type="ECO:0000313" key="2">
    <source>
        <dbReference type="EMBL" id="SEM58764.1"/>
    </source>
</evidence>
<evidence type="ECO:0000313" key="3">
    <source>
        <dbReference type="Proteomes" id="UP000198984"/>
    </source>
</evidence>
<dbReference type="EMBL" id="FOBB01000005">
    <property type="protein sequence ID" value="SEM58764.1"/>
    <property type="molecule type" value="Genomic_DNA"/>
</dbReference>
<keyword evidence="1" id="KW-1133">Transmembrane helix</keyword>
<organism evidence="2 3">
    <name type="scientific">Chitinophaga rupis</name>
    <dbReference type="NCBI Taxonomy" id="573321"/>
    <lineage>
        <taxon>Bacteria</taxon>
        <taxon>Pseudomonadati</taxon>
        <taxon>Bacteroidota</taxon>
        <taxon>Chitinophagia</taxon>
        <taxon>Chitinophagales</taxon>
        <taxon>Chitinophagaceae</taxon>
        <taxon>Chitinophaga</taxon>
    </lineage>
</organism>
<feature type="transmembrane region" description="Helical" evidence="1">
    <location>
        <begin position="79"/>
        <end position="103"/>
    </location>
</feature>
<gene>
    <name evidence="2" type="ORF">SAMN04488505_105118</name>
</gene>
<accession>A0A1H7ZLG3</accession>